<dbReference type="OrthoDB" id="4737245at2"/>
<evidence type="ECO:0000313" key="2">
    <source>
        <dbReference type="Proteomes" id="UP000467105"/>
    </source>
</evidence>
<keyword evidence="2" id="KW-1185">Reference proteome</keyword>
<organism evidence="1 2">
    <name type="scientific">Mycobacterium parmense</name>
    <dbReference type="NCBI Taxonomy" id="185642"/>
    <lineage>
        <taxon>Bacteria</taxon>
        <taxon>Bacillati</taxon>
        <taxon>Actinomycetota</taxon>
        <taxon>Actinomycetes</taxon>
        <taxon>Mycobacteriales</taxon>
        <taxon>Mycobacteriaceae</taxon>
        <taxon>Mycobacterium</taxon>
        <taxon>Mycobacterium simiae complex</taxon>
    </lineage>
</organism>
<accession>A0A7I7YRW8</accession>
<dbReference type="Proteomes" id="UP000467105">
    <property type="component" value="Chromosome"/>
</dbReference>
<dbReference type="EMBL" id="AP022614">
    <property type="protein sequence ID" value="BBZ43481.1"/>
    <property type="molecule type" value="Genomic_DNA"/>
</dbReference>
<gene>
    <name evidence="1" type="ORF">MPRM_07620</name>
</gene>
<protein>
    <submittedName>
        <fullName evidence="1">Uncharacterized protein</fullName>
    </submittedName>
</protein>
<dbReference type="RefSeq" id="WP_085271282.1">
    <property type="nucleotide sequence ID" value="NZ_AP022614.1"/>
</dbReference>
<reference evidence="1 2" key="1">
    <citation type="journal article" date="2019" name="Emerg. Microbes Infect.">
        <title>Comprehensive subspecies identification of 175 nontuberculous mycobacteria species based on 7547 genomic profiles.</title>
        <authorList>
            <person name="Matsumoto Y."/>
            <person name="Kinjo T."/>
            <person name="Motooka D."/>
            <person name="Nabeya D."/>
            <person name="Jung N."/>
            <person name="Uechi K."/>
            <person name="Horii T."/>
            <person name="Iida T."/>
            <person name="Fujita J."/>
            <person name="Nakamura S."/>
        </authorList>
    </citation>
    <scope>NUCLEOTIDE SEQUENCE [LARGE SCALE GENOMIC DNA]</scope>
    <source>
        <strain evidence="1 2">JCM 14742</strain>
    </source>
</reference>
<evidence type="ECO:0000313" key="1">
    <source>
        <dbReference type="EMBL" id="BBZ43481.1"/>
    </source>
</evidence>
<proteinExistence type="predicted"/>
<name>A0A7I7YRW8_9MYCO</name>
<dbReference type="AlphaFoldDB" id="A0A7I7YRW8"/>
<sequence>MTEPDKVARANAEAAAQEQLRTELLTSGLYDWVPMIEVTTTIAHYHLAETLSQQQDLALRTIRSLLDDGLMQIGDLPGPDAKFPAWDLSINAAMERVYDRFVSHHDNPIEWEFCIWLGLTEQGEAAAKALEARS</sequence>